<dbReference type="Ensembl" id="ENST00000699887.1">
    <property type="protein sequence ID" value="ENSP00000514676.1"/>
    <property type="gene ID" value="ENSG00000092098.19"/>
</dbReference>
<reference evidence="3 4" key="1">
    <citation type="journal article" date="2001" name="Nature">
        <title>Initial sequencing and analysis of the human genome.</title>
        <authorList>
            <consortium name="International Human Genome Sequencing Consortium"/>
            <person name="Lander E.S."/>
            <person name="Linton L.M."/>
            <person name="Birren B."/>
            <person name="Nusbaum C."/>
            <person name="Zody M.C."/>
            <person name="Baldwin J."/>
            <person name="Devon K."/>
            <person name="Dewar K."/>
            <person name="Doyle M."/>
            <person name="FitzHugh W."/>
            <person name="Funke R."/>
            <person name="Gage D."/>
            <person name="Harris K."/>
            <person name="Heaford A."/>
            <person name="Howland J."/>
            <person name="Kann L."/>
            <person name="Lehoczky J."/>
            <person name="LeVine R."/>
            <person name="McEwan P."/>
            <person name="McKernan K."/>
            <person name="Meldrim J."/>
            <person name="Mesirov J.P."/>
            <person name="Miranda C."/>
            <person name="Morris W."/>
            <person name="Naylor J."/>
            <person name="Raymond C."/>
            <person name="Rosetti M."/>
            <person name="Santos R."/>
            <person name="Sheridan A."/>
            <person name="Sougnez C."/>
            <person name="Stange-Thomann N."/>
            <person name="Stojanovic N."/>
            <person name="Subramanian A."/>
            <person name="Wyman D."/>
            <person name="Rogers J."/>
            <person name="Sulston J."/>
            <person name="Ainscough R."/>
            <person name="Beck S."/>
            <person name="Bentley D."/>
            <person name="Burton J."/>
            <person name="Clee C."/>
            <person name="Carter N."/>
            <person name="Coulson A."/>
            <person name="Deadman R."/>
            <person name="Deloukas P."/>
            <person name="Dunham A."/>
            <person name="Dunham I."/>
            <person name="Durbin R."/>
            <person name="French L."/>
            <person name="Grafham D."/>
            <person name="Gregory S."/>
            <person name="Hubbard T."/>
            <person name="Humphray S."/>
            <person name="Hunt A."/>
            <person name="Jones M."/>
            <person name="Lloyd C."/>
            <person name="McMurray A."/>
            <person name="Matthews L."/>
            <person name="Mercer S."/>
            <person name="Milne S."/>
            <person name="Mullikin J.C."/>
            <person name="Mungall A."/>
            <person name="Plumb R."/>
            <person name="Ross M."/>
            <person name="Shownkeen R."/>
            <person name="Sims S."/>
            <person name="Waterston R.H."/>
            <person name="Wilson R.K."/>
            <person name="Hillier L.W."/>
            <person name="McPherson J.D."/>
            <person name="Marra M.A."/>
            <person name="Mardis E.R."/>
            <person name="Fulton L.A."/>
            <person name="Chinwalla A.T."/>
            <person name="Pepin K.H."/>
            <person name="Gish W.R."/>
            <person name="Chissoe S.L."/>
            <person name="Wendl M.C."/>
            <person name="Delehaunty K.D."/>
            <person name="Miner T.L."/>
            <person name="Delehaunty A."/>
            <person name="Kramer J.B."/>
            <person name="Cook L.L."/>
            <person name="Fulton R.S."/>
            <person name="Johnson D.L."/>
            <person name="Minx P.J."/>
            <person name="Clifton S.W."/>
            <person name="Hawkins T."/>
            <person name="Branscomb E."/>
            <person name="Predki P."/>
            <person name="Richardson P."/>
            <person name="Wenning S."/>
            <person name="Slezak T."/>
            <person name="Doggett N."/>
            <person name="Cheng J.F."/>
            <person name="Olsen A."/>
            <person name="Lucas S."/>
            <person name="Elkin C."/>
            <person name="Uberbacher E."/>
            <person name="Frazier M."/>
            <person name="Gibbs R.A."/>
            <person name="Muzny D.M."/>
            <person name="Scherer S.E."/>
            <person name="Bouck J.B."/>
            <person name="Sodergren E.J."/>
            <person name="Worley K.C."/>
            <person name="Rives C.M."/>
            <person name="Gorrell J.H."/>
            <person name="Metzker M.L."/>
            <person name="Naylor S.L."/>
            <person name="Kucherlapati R.S."/>
            <person name="Nelson D.L."/>
            <person name="Weinstock G.M."/>
            <person name="Sakaki Y."/>
            <person name="Fujiyama A."/>
            <person name="Hattori M."/>
            <person name="Yada T."/>
            <person name="Toyoda A."/>
            <person name="Itoh T."/>
            <person name="Kawagoe C."/>
            <person name="Watanabe H."/>
            <person name="Totoki Y."/>
            <person name="Taylor T."/>
            <person name="Weissenbach J."/>
            <person name="Heilig R."/>
            <person name="Saurin W."/>
            <person name="Artiguenave F."/>
            <person name="Brottier P."/>
            <person name="Bruls T."/>
            <person name="Pelletier E."/>
            <person name="Robert C."/>
            <person name="Wincker P."/>
            <person name="Smith D.R."/>
            <person name="Doucette-Stamm L."/>
            <person name="Rubenfield M."/>
            <person name="Weinstock K."/>
            <person name="Lee H.M."/>
            <person name="Dubois J."/>
            <person name="Rosenthal A."/>
            <person name="Platzer M."/>
            <person name="Nyakatura G."/>
            <person name="Taudien S."/>
            <person name="Rump A."/>
            <person name="Yang H."/>
            <person name="Yu J."/>
            <person name="Wang J."/>
            <person name="Huang G."/>
            <person name="Gu J."/>
            <person name="Hood L."/>
            <person name="Rowen L."/>
            <person name="Madan A."/>
            <person name="Qin S."/>
            <person name="Davis R.W."/>
            <person name="Federspiel N.A."/>
            <person name="Abola A.P."/>
            <person name="Proctor M.J."/>
            <person name="Myers R.M."/>
            <person name="Schmutz J."/>
            <person name="Dickson M."/>
            <person name="Grimwood J."/>
            <person name="Cox D.R."/>
            <person name="Olson M.V."/>
            <person name="Kaul R."/>
            <person name="Raymond C."/>
            <person name="Shimizu N."/>
            <person name="Kawasaki K."/>
            <person name="Minoshima S."/>
            <person name="Evans G.A."/>
            <person name="Athanasiou M."/>
            <person name="Schultz R."/>
            <person name="Roe B.A."/>
            <person name="Chen F."/>
            <person name="Pan H."/>
            <person name="Ramser J."/>
            <person name="Lehrach H."/>
            <person name="Reinhardt R."/>
            <person name="McCombie W.R."/>
            <person name="de la Bastide M."/>
            <person name="Dedhia N."/>
            <person name="Blocker H."/>
            <person name="Hornischer K."/>
            <person name="Nordsiek G."/>
            <person name="Agarwala R."/>
            <person name="Aravind L."/>
            <person name="Bailey J.A."/>
            <person name="Bateman A."/>
            <person name="Batzoglou S."/>
            <person name="Birney E."/>
            <person name="Bork P."/>
            <person name="Brown D.G."/>
            <person name="Burge C.B."/>
            <person name="Cerutti L."/>
            <person name="Chen H.C."/>
            <person name="Church D."/>
            <person name="Clamp M."/>
            <person name="Copley R.R."/>
            <person name="Doerks T."/>
            <person name="Eddy S.R."/>
            <person name="Eichler E.E."/>
            <person name="Furey T.S."/>
            <person name="Galagan J."/>
            <person name="Gilbert J.G."/>
            <person name="Harmon C."/>
            <person name="Hayashizaki Y."/>
            <person name="Haussler D."/>
            <person name="Hermjakob H."/>
            <person name="Hokamp K."/>
            <person name="Jang W."/>
            <person name="Johnson L.S."/>
            <person name="Jones T.A."/>
            <person name="Kasif S."/>
            <person name="Kaspryzk A."/>
            <person name="Kennedy S."/>
            <person name="Kent W.J."/>
            <person name="Kitts P."/>
            <person name="Koonin E.V."/>
            <person name="Korf I."/>
            <person name="Kulp D."/>
            <person name="Lancet D."/>
            <person name="Lowe T.M."/>
            <person name="McLysaght A."/>
            <person name="Mikkelsen T."/>
            <person name="Moran J.V."/>
            <person name="Mulder N."/>
            <person name="Pollara V.J."/>
            <person name="Ponting C.P."/>
            <person name="Schuler G."/>
            <person name="Schultz J."/>
            <person name="Slater G."/>
            <person name="Smit A.F."/>
            <person name="Stupka E."/>
            <person name="Szustakowski J."/>
            <person name="Thierry-Mieg D."/>
            <person name="Thierry-Mieg J."/>
            <person name="Wagner L."/>
            <person name="Wallis J."/>
            <person name="Wheeler R."/>
            <person name="Williams A."/>
            <person name="Wolf Y.I."/>
            <person name="Wolfe K.H."/>
            <person name="Yang S.P."/>
            <person name="Yeh R.F."/>
            <person name="Collins F."/>
            <person name="Guyer M.S."/>
            <person name="Peterson J."/>
            <person name="Felsenfeld A."/>
            <person name="Wetterstrand K.A."/>
            <person name="Patrinos A."/>
            <person name="Morgan M.J."/>
            <person name="de Jong P."/>
            <person name="Catanese J.J."/>
            <person name="Osoegawa K."/>
            <person name="Shizuya H."/>
            <person name="Choi S."/>
            <person name="Chen Y.J."/>
        </authorList>
    </citation>
    <scope>NUCLEOTIDE SEQUENCE [LARGE SCALE GENOMIC DNA]</scope>
</reference>
<evidence type="ECO:0000259" key="2">
    <source>
        <dbReference type="Pfam" id="PF18486"/>
    </source>
</evidence>
<dbReference type="InterPro" id="IPR036339">
    <property type="entry name" value="PUB-like_dom_sf"/>
</dbReference>
<dbReference type="GO" id="GO:0004842">
    <property type="term" value="F:ubiquitin-protein transferase activity"/>
    <property type="evidence" value="ECO:0007669"/>
    <property type="project" value="InterPro"/>
</dbReference>
<reference evidence="3" key="4">
    <citation type="submission" date="2025-08" db="UniProtKB">
        <authorList>
            <consortium name="Ensembl"/>
        </authorList>
    </citation>
    <scope>IDENTIFICATION</scope>
</reference>
<proteinExistence type="evidence at protein level"/>
<accession>A0A8V8TQR2</accession>
<evidence type="ECO:0000313" key="3">
    <source>
        <dbReference type="Ensembl" id="ENSP00000514676.1"/>
    </source>
</evidence>
<dbReference type="OpenTargets" id="ENSG00000092098"/>
<organism evidence="3 4">
    <name type="scientific">Homo sapiens</name>
    <name type="common">Human</name>
    <dbReference type="NCBI Taxonomy" id="9606"/>
    <lineage>
        <taxon>Eukaryota</taxon>
        <taxon>Metazoa</taxon>
        <taxon>Chordata</taxon>
        <taxon>Craniata</taxon>
        <taxon>Vertebrata</taxon>
        <taxon>Euteleostomi</taxon>
        <taxon>Mammalia</taxon>
        <taxon>Eutheria</taxon>
        <taxon>Euarchontoglires</taxon>
        <taxon>Primates</taxon>
        <taxon>Haplorrhini</taxon>
        <taxon>Catarrhini</taxon>
        <taxon>Hominidae</taxon>
        <taxon>Homo</taxon>
    </lineage>
</organism>
<keyword evidence="4" id="KW-1185">Reference proteome</keyword>
<dbReference type="FunFam" id="1.20.58.2190:FF:000004">
    <property type="entry name" value="E3 ubiquitin-protein ligase RNF31"/>
    <property type="match status" value="1"/>
</dbReference>
<dbReference type="Pfam" id="PF09409">
    <property type="entry name" value="PUB"/>
    <property type="match status" value="1"/>
</dbReference>
<feature type="domain" description="PUB" evidence="1">
    <location>
        <begin position="70"/>
        <end position="144"/>
    </location>
</feature>
<protein>
    <submittedName>
        <fullName evidence="3">Ring finger protein 31</fullName>
    </submittedName>
</protein>
<dbReference type="Pfam" id="PF18486">
    <property type="entry name" value="PUB_1"/>
    <property type="match status" value="1"/>
</dbReference>
<evidence type="ECO:0007829" key="5">
    <source>
        <dbReference type="PeptideAtlas" id="A0A8V8TQR2"/>
    </source>
</evidence>
<dbReference type="InterPro" id="IPR040641">
    <property type="entry name" value="RNF31_PUB"/>
</dbReference>
<gene>
    <name evidence="3" type="primary">RNF31</name>
</gene>
<reference evidence="3" key="5">
    <citation type="submission" date="2025-09" db="UniProtKB">
        <authorList>
            <consortium name="Ensembl"/>
        </authorList>
    </citation>
    <scope>IDENTIFICATION</scope>
</reference>
<dbReference type="SMR" id="A0A8V8TQR2"/>
<dbReference type="CDD" id="cd10464">
    <property type="entry name" value="PUB_RNF31"/>
    <property type="match status" value="1"/>
</dbReference>
<dbReference type="GO" id="GO:0071797">
    <property type="term" value="C:LUBAC complex"/>
    <property type="evidence" value="ECO:0007669"/>
    <property type="project" value="InterPro"/>
</dbReference>
<reference evidence="3 4" key="3">
    <citation type="journal article" date="2004" name="Nature">
        <title>Finishing the euchromatic sequence of the human genome.</title>
        <authorList>
            <consortium name="International Human Genome Sequencing Consortium"/>
        </authorList>
    </citation>
    <scope>NUCLEOTIDE SEQUENCE [LARGE SCALE GENOMIC DNA]</scope>
</reference>
<dbReference type="PANTHER" id="PTHR16004">
    <property type="entry name" value="RING FINGER PROTEIN 31-RELATED"/>
    <property type="match status" value="1"/>
</dbReference>
<dbReference type="InterPro" id="IPR026254">
    <property type="entry name" value="RNF31-like"/>
</dbReference>
<dbReference type="Proteomes" id="UP000005640">
    <property type="component" value="Chromosome 14"/>
</dbReference>
<dbReference type="EMBL" id="AL136295">
    <property type="status" value="NOT_ANNOTATED_CDS"/>
    <property type="molecule type" value="Genomic_DNA"/>
</dbReference>
<dbReference type="InterPro" id="IPR018997">
    <property type="entry name" value="PUB_domain"/>
</dbReference>
<dbReference type="PANTHER" id="PTHR16004:SF5">
    <property type="entry name" value="E3 UBIQUITIN-PROTEIN LIGASE RNF31"/>
    <property type="match status" value="1"/>
</dbReference>
<evidence type="ECO:0007829" key="6">
    <source>
        <dbReference type="ProteomicsDB" id="A0A8V8TQR2"/>
    </source>
</evidence>
<feature type="domain" description="E3 ubiquitin-protein ligase RNF31 PUB" evidence="2">
    <location>
        <begin position="4"/>
        <end position="65"/>
    </location>
</feature>
<dbReference type="SUPFAM" id="SSF143503">
    <property type="entry name" value="PUG domain-like"/>
    <property type="match status" value="1"/>
</dbReference>
<dbReference type="HGNC" id="HGNC:16031">
    <property type="gene designation" value="RNF31"/>
</dbReference>
<dbReference type="Ensembl" id="ENST00000699887.1">
    <property type="protein sequence ID" value="ENSP00000514676.1"/>
    <property type="gene ID" value="ENSG00000092098.18"/>
</dbReference>
<dbReference type="OrthoDB" id="9978677at2759"/>
<evidence type="ECO:0000313" key="4">
    <source>
        <dbReference type="Proteomes" id="UP000005640"/>
    </source>
</evidence>
<evidence type="ECO:0000259" key="1">
    <source>
        <dbReference type="Pfam" id="PF09409"/>
    </source>
</evidence>
<dbReference type="Gene3D" id="1.20.58.2190">
    <property type="match status" value="1"/>
</dbReference>
<sequence length="286" mass="31733">MPGEEEERAFLVAREELASALRRDSGQAFSLEQLRPLLASSLPLAARYLQLDAARLVRCNAHGEPRNYLNTLSTALNILEKYGRNLLSPQRPRYWRGVKFNNPVFRSTVDAVQGGRDVLRLYGYTEEQPDGLSFPEGQEEPDEHQVATVTLEVLLLRTELSLLLQNTHPRQQALEQLLEDKVEDDMLQLSEFDPLLREIAPGPLTTPSVPADSDVAWSFLERCSISPALQAPLLVPASSVVLPQAHCTAHPVNRPCVQPVTTCSMDTHPVLITSARPCLGSCRVPT</sequence>
<reference evidence="3 4" key="2">
    <citation type="journal article" date="2003" name="Nature">
        <title>The DNA sequence and analysis of human chromosome 14.</title>
        <authorList>
            <person name="Heilig R."/>
            <person name="Eckenberg R."/>
            <person name="Petit J.L."/>
            <person name="Fonknechten N."/>
            <person name="Da Silva C."/>
            <person name="Cattolico L."/>
            <person name="Levy M."/>
            <person name="Barbe V."/>
            <person name="de Berardinis V."/>
            <person name="Ureta-Vidal A."/>
            <person name="Pelletier E."/>
            <person name="Vico V."/>
            <person name="Anthouard V."/>
            <person name="Rowen L."/>
            <person name="Madan A."/>
            <person name="Qin S."/>
            <person name="Sun H."/>
            <person name="Du H."/>
            <person name="Pepin K."/>
            <person name="Artiguenave F."/>
            <person name="Robert C."/>
            <person name="Cruaud C."/>
            <person name="Bruls T."/>
            <person name="Jaillon O."/>
            <person name="Friedlander L."/>
            <person name="Samson G."/>
            <person name="Brottier P."/>
            <person name="Cure S."/>
            <person name="Segurens B."/>
            <person name="Aniere F."/>
            <person name="Samain S."/>
            <person name="Crespeau H."/>
            <person name="Abbasi N."/>
            <person name="Aiach N."/>
            <person name="Boscus D."/>
            <person name="Dickhoff R."/>
            <person name="Dors M."/>
            <person name="Dubois I."/>
            <person name="Friedman C."/>
            <person name="Gouyvenoux M."/>
            <person name="James R."/>
            <person name="Madan A."/>
            <person name="Mairey-Estrada B."/>
            <person name="Mangenot S."/>
            <person name="Martins N."/>
            <person name="Menard M."/>
            <person name="Oztas S."/>
            <person name="Ratcliffe A."/>
            <person name="Shaffer T."/>
            <person name="Trask B."/>
            <person name="Vacherie B."/>
            <person name="Bellemere C."/>
            <person name="Belser C."/>
            <person name="Besnard-Gonnet M."/>
            <person name="Bartol-Mavel D."/>
            <person name="Boutard M."/>
            <person name="Briez-Silla S."/>
            <person name="Combette S."/>
            <person name="Dufosse-Laurent V."/>
            <person name="Ferron C."/>
            <person name="Lechaplais C."/>
            <person name="Louesse C."/>
            <person name="Muselet D."/>
            <person name="Magdelenat G."/>
            <person name="Pateau E."/>
            <person name="Petit E."/>
            <person name="Sirvain-Trukniewicz P."/>
            <person name="Trybou A."/>
            <person name="Vega-Czarny N."/>
            <person name="Bataille E."/>
            <person name="Bluet E."/>
            <person name="Bordelais I."/>
            <person name="Dubois M."/>
            <person name="Dumont C."/>
            <person name="Guerin T."/>
            <person name="Haffray S."/>
            <person name="Hammadi R."/>
            <person name="Muanga J."/>
            <person name="Pellouin V."/>
            <person name="Robert D."/>
            <person name="Wunderle E."/>
            <person name="Gauguet G."/>
            <person name="Roy A."/>
            <person name="Sainte-Marthe L."/>
            <person name="Verdier J."/>
            <person name="Verdier-Discala C."/>
            <person name="Hillier L."/>
            <person name="Fulton L."/>
            <person name="McPherson J."/>
            <person name="Matsuda F."/>
            <person name="Wilson R."/>
            <person name="Scarpelli C."/>
            <person name="Gyapay G."/>
            <person name="Wincker P."/>
            <person name="Saurin W."/>
            <person name="Quetier F."/>
            <person name="Waterston R."/>
            <person name="Hood L."/>
            <person name="Weissenbach J."/>
        </authorList>
    </citation>
    <scope>NUCLEOTIDE SEQUENCE [LARGE SCALE GENOMIC DNA]</scope>
</reference>
<dbReference type="GeneTree" id="ENSGT00530000064112"/>
<keyword evidence="5 6" id="KW-1267">Proteomics identification</keyword>
<dbReference type="AlphaFoldDB" id="A0A8V8TQR2"/>
<name>A0A8V8TQR2_HUMAN</name>